<keyword evidence="2" id="KW-1185">Reference proteome</keyword>
<evidence type="ECO:0000313" key="2">
    <source>
        <dbReference type="Proteomes" id="UP001489719"/>
    </source>
</evidence>
<name>A0ACC3TVG3_9ASCO</name>
<comment type="caution">
    <text evidence="1">The sequence shown here is derived from an EMBL/GenBank/DDBJ whole genome shotgun (WGS) entry which is preliminary data.</text>
</comment>
<gene>
    <name evidence="1" type="ORF">V1517DRAFT_314941</name>
</gene>
<dbReference type="EMBL" id="MU970042">
    <property type="protein sequence ID" value="KAK9325169.1"/>
    <property type="molecule type" value="Genomic_DNA"/>
</dbReference>
<reference evidence="2" key="1">
    <citation type="journal article" date="2024" name="Front. Bioeng. Biotechnol.">
        <title>Genome-scale model development and genomic sequencing of the oleaginous clade Lipomyces.</title>
        <authorList>
            <person name="Czajka J.J."/>
            <person name="Han Y."/>
            <person name="Kim J."/>
            <person name="Mondo S.J."/>
            <person name="Hofstad B.A."/>
            <person name="Robles A."/>
            <person name="Haridas S."/>
            <person name="Riley R."/>
            <person name="LaButti K."/>
            <person name="Pangilinan J."/>
            <person name="Andreopoulos W."/>
            <person name="Lipzen A."/>
            <person name="Yan J."/>
            <person name="Wang M."/>
            <person name="Ng V."/>
            <person name="Grigoriev I.V."/>
            <person name="Spatafora J.W."/>
            <person name="Magnuson J.K."/>
            <person name="Baker S.E."/>
            <person name="Pomraning K.R."/>
        </authorList>
    </citation>
    <scope>NUCLEOTIDE SEQUENCE [LARGE SCALE GENOMIC DNA]</scope>
    <source>
        <strain evidence="2">CBS 10300</strain>
    </source>
</reference>
<dbReference type="Proteomes" id="UP001489719">
    <property type="component" value="Unassembled WGS sequence"/>
</dbReference>
<evidence type="ECO:0000313" key="1">
    <source>
        <dbReference type="EMBL" id="KAK9325169.1"/>
    </source>
</evidence>
<proteinExistence type="predicted"/>
<protein>
    <submittedName>
        <fullName evidence="1">Uncharacterized protein</fullName>
    </submittedName>
</protein>
<accession>A0ACC3TVG3</accession>
<organism evidence="1 2">
    <name type="scientific">Lipomyces orientalis</name>
    <dbReference type="NCBI Taxonomy" id="1233043"/>
    <lineage>
        <taxon>Eukaryota</taxon>
        <taxon>Fungi</taxon>
        <taxon>Dikarya</taxon>
        <taxon>Ascomycota</taxon>
        <taxon>Saccharomycotina</taxon>
        <taxon>Lipomycetes</taxon>
        <taxon>Lipomycetales</taxon>
        <taxon>Lipomycetaceae</taxon>
        <taxon>Lipomyces</taxon>
    </lineage>
</organism>
<sequence>MSVNKKYFSAVLKKMNVFPDRNDPFGSQSTLQLSFTTAHRVPRTTYSKRGRSRDKSDGKKQGSGTSAIAARTNLKVARVKEMDEGESDIFEFDDNESHEPWTQRTMKKGRTARGSADAIESESSSSNRRSSPSPSAPLCSVYLTKGSKSKTGITPEGKKAEVPPAPRRSILLPSKTVLKEFVNEAWKGRDENKVKEEDGDGTLTVAKRPAKVRIVSKAEEIIVKTASEVADNDQGPRRRSRTLTKSLIKQDKPVTPTSTNRNPEQTRLSNESQLRRAFAIANDPNYVYTTGSIVPQHSTSTSLPARMKRINLSSDNGNDLSSLEVALPRITATNQNELCEEDEIEDDADYDLTGPISTSTPNATAADVRRHADDTAARVPETKKLFTVKTETGRLAISPVKNNRLGNGTSKRVILGGIPDLSVPRTSQSTAAPMKKARSIISVYRDIPDISPVKHGSVSERDHNTAVNMGIKTGERKQSGLQSVVHSHVRVGSLSKSGKKVTSEPTSTIEPSSSKRSMSRYGRRVIYEDDEEDELAM</sequence>